<keyword evidence="2" id="KW-1185">Reference proteome</keyword>
<dbReference type="PANTHER" id="PTHR33390:SF9">
    <property type="entry name" value="STRESS UP-REGULATED NOD 19 PROTEIN"/>
    <property type="match status" value="1"/>
</dbReference>
<name>A0ABQ7VYZ9_SOLTU</name>
<accession>A0ABQ7VYZ9</accession>
<organism evidence="1 2">
    <name type="scientific">Solanum tuberosum</name>
    <name type="common">Potato</name>
    <dbReference type="NCBI Taxonomy" id="4113"/>
    <lineage>
        <taxon>Eukaryota</taxon>
        <taxon>Viridiplantae</taxon>
        <taxon>Streptophyta</taxon>
        <taxon>Embryophyta</taxon>
        <taxon>Tracheophyta</taxon>
        <taxon>Spermatophyta</taxon>
        <taxon>Magnoliopsida</taxon>
        <taxon>eudicotyledons</taxon>
        <taxon>Gunneridae</taxon>
        <taxon>Pentapetalae</taxon>
        <taxon>asterids</taxon>
        <taxon>lamiids</taxon>
        <taxon>Solanales</taxon>
        <taxon>Solanaceae</taxon>
        <taxon>Solanoideae</taxon>
        <taxon>Solaneae</taxon>
        <taxon>Solanum</taxon>
    </lineage>
</organism>
<evidence type="ECO:0000313" key="1">
    <source>
        <dbReference type="EMBL" id="KAH0773296.1"/>
    </source>
</evidence>
<dbReference type="EMBL" id="JAIVGD010000005">
    <property type="protein sequence ID" value="KAH0773296.1"/>
    <property type="molecule type" value="Genomic_DNA"/>
</dbReference>
<protein>
    <submittedName>
        <fullName evidence="1">Uncharacterized protein</fullName>
    </submittedName>
</protein>
<sequence>MLEMLLRWNKMQGERRIPRKYLKYTVKYIDWDASIVPVNIYLLDITDTWKKPEKSNATVARHHCKIEYLVESCAAFVANVDCTHTKKISVIFPSGGDLIYGVSHQHIGGTGMALHGEDGRVICSSLPIYGKGKEPENEAGYIVGMSSCYPRPVSIKLSEGDTTTLLSNYSNDQRHTKVLGLFYLLVAEPSLKHNSILHSADGVRSLTH</sequence>
<gene>
    <name evidence="1" type="ORF">KY290_010433</name>
</gene>
<dbReference type="Proteomes" id="UP000826656">
    <property type="component" value="Unassembled WGS sequence"/>
</dbReference>
<dbReference type="Pfam" id="PF07712">
    <property type="entry name" value="SURNod19"/>
    <property type="match status" value="1"/>
</dbReference>
<reference evidence="1 2" key="1">
    <citation type="journal article" date="2021" name="bioRxiv">
        <title>Chromosome-scale and haplotype-resolved genome assembly of a tetraploid potato cultivar.</title>
        <authorList>
            <person name="Sun H."/>
            <person name="Jiao W.-B."/>
            <person name="Krause K."/>
            <person name="Campoy J.A."/>
            <person name="Goel M."/>
            <person name="Folz-Donahue K."/>
            <person name="Kukat C."/>
            <person name="Huettel B."/>
            <person name="Schneeberger K."/>
        </authorList>
    </citation>
    <scope>NUCLEOTIDE SEQUENCE [LARGE SCALE GENOMIC DNA]</scope>
    <source>
        <strain evidence="1">SolTubOtavaFocal</strain>
        <tissue evidence="1">Leaves</tissue>
    </source>
</reference>
<dbReference type="InterPro" id="IPR011692">
    <property type="entry name" value="Stress_up-reg_Nod19"/>
</dbReference>
<evidence type="ECO:0000313" key="2">
    <source>
        <dbReference type="Proteomes" id="UP000826656"/>
    </source>
</evidence>
<proteinExistence type="predicted"/>
<dbReference type="PANTHER" id="PTHR33390">
    <property type="entry name" value="STRESS UP-REGULATED NOD 19 PROTEIN"/>
    <property type="match status" value="1"/>
</dbReference>
<comment type="caution">
    <text evidence="1">The sequence shown here is derived from an EMBL/GenBank/DDBJ whole genome shotgun (WGS) entry which is preliminary data.</text>
</comment>